<dbReference type="KEGG" id="shun:DWB77_04270"/>
<dbReference type="Pfam" id="PF13391">
    <property type="entry name" value="HNH_2"/>
    <property type="match status" value="1"/>
</dbReference>
<organism evidence="2 3">
    <name type="scientific">Streptomyces hundungensis</name>
    <dbReference type="NCBI Taxonomy" id="1077946"/>
    <lineage>
        <taxon>Bacteria</taxon>
        <taxon>Bacillati</taxon>
        <taxon>Actinomycetota</taxon>
        <taxon>Actinomycetes</taxon>
        <taxon>Kitasatosporales</taxon>
        <taxon>Streptomycetaceae</taxon>
        <taxon>Streptomyces</taxon>
    </lineage>
</organism>
<dbReference type="RefSeq" id="WP_246033592.1">
    <property type="nucleotide sequence ID" value="NZ_CP032698.1"/>
</dbReference>
<evidence type="ECO:0000313" key="3">
    <source>
        <dbReference type="Proteomes" id="UP000271554"/>
    </source>
</evidence>
<proteinExistence type="predicted"/>
<name>A0A387HMQ3_9ACTN</name>
<feature type="domain" description="HNH nuclease" evidence="1">
    <location>
        <begin position="238"/>
        <end position="287"/>
    </location>
</feature>
<dbReference type="EMBL" id="CP032698">
    <property type="protein sequence ID" value="AYG82100.1"/>
    <property type="molecule type" value="Genomic_DNA"/>
</dbReference>
<sequence>MIPEVETEVGRDELGDLRTDLDTDEVVTAWLMLALGKGREHAGNDGYDDSASQHYSWDDTVQNHARVSVGDVIALWDRKELIGVSVIEAIDIASAEKTLYSCPQCGRADIKRRQREKPAYRCGKCGHLFPTPRQKIKSVTTYRSVHGRRWMNGRGLLSGSELRALCDSPKSQLSMRPARWERLRQALLDATGQASTVKDIAAAARLAVAGGHRESVVRTRVGQEAFRARLLREQGEVCAFTGPTPADALEAAHLYSYAESGEHHEYGGLLLRRDIHRLFDLGHIAVDLASGTLDVIPSLHGYPCYAQLHGQPVAVQLRPEHRVWLDAHWLGKRPHA</sequence>
<dbReference type="InterPro" id="IPR003615">
    <property type="entry name" value="HNH_nuc"/>
</dbReference>
<protein>
    <recommendedName>
        <fullName evidence="1">HNH nuclease domain-containing protein</fullName>
    </recommendedName>
</protein>
<evidence type="ECO:0000259" key="1">
    <source>
        <dbReference type="Pfam" id="PF13391"/>
    </source>
</evidence>
<reference evidence="2 3" key="1">
    <citation type="submission" date="2018-10" db="EMBL/GenBank/DDBJ databases">
        <title>Relationship between Morphology and Antimicrobial Activity in Streptomyces.</title>
        <authorList>
            <person name="Kang H.J."/>
            <person name="Kim S.B."/>
        </authorList>
    </citation>
    <scope>NUCLEOTIDE SEQUENCE [LARGE SCALE GENOMIC DNA]</scope>
    <source>
        <strain evidence="2 3">BH38</strain>
    </source>
</reference>
<evidence type="ECO:0000313" key="2">
    <source>
        <dbReference type="EMBL" id="AYG82100.1"/>
    </source>
</evidence>
<keyword evidence="3" id="KW-1185">Reference proteome</keyword>
<gene>
    <name evidence="2" type="ORF">DWB77_04270</name>
</gene>
<dbReference type="AlphaFoldDB" id="A0A387HMQ3"/>
<accession>A0A387HMQ3</accession>
<dbReference type="Proteomes" id="UP000271554">
    <property type="component" value="Chromosome"/>
</dbReference>